<reference evidence="3 4" key="1">
    <citation type="submission" date="2016-03" db="EMBL/GenBank/DDBJ databases">
        <authorList>
            <person name="Ploux O."/>
        </authorList>
    </citation>
    <scope>NUCLEOTIDE SEQUENCE [LARGE SCALE GENOMIC DNA]</scope>
    <source>
        <strain evidence="3 4">R-45378</strain>
    </source>
</reference>
<dbReference type="AlphaFoldDB" id="A0A177N1E8"/>
<evidence type="ECO:0000256" key="2">
    <source>
        <dbReference type="SAM" id="SignalP"/>
    </source>
</evidence>
<feature type="transmembrane region" description="Helical" evidence="1">
    <location>
        <begin position="308"/>
        <end position="332"/>
    </location>
</feature>
<sequence>MKRCSVLLLWLCCSMPALAHKASDSYLSLDPARLQGRWDIALRDLDYALGLDANGDGAITWGELRNISDSVFAYALQRLSIASAGQDCALQPGALQVDSHSDGNYAVLNFALACPDISGPWSLDYRLFFDLDAQHRGLFSWDGTAGRPAIFGPDSQRQTFEVATEHSLWQVLASFAGEGMHHILIGYDHLLFLFSLLLPAGLAWERNGWRAVGSWRAAALEVAGVVTSFTLAHSLTLSLTALHVIALPARWVESAIAASVALAALNNIYPLLARRRAWLAFGFGLIHGMGIASVLLDIGNGSSSPIAALLGFNLGVEAGQLVVVALAFPLVVYAGRFAAYPGSAMRWSSAAIAALACIWLAERSLEISLPIF</sequence>
<accession>A0A177N1E8</accession>
<name>A0A177N1E8_9GAMM</name>
<dbReference type="Proteomes" id="UP000077857">
    <property type="component" value="Unassembled WGS sequence"/>
</dbReference>
<dbReference type="InterPro" id="IPR018247">
    <property type="entry name" value="EF_Hand_1_Ca_BS"/>
</dbReference>
<feature type="transmembrane region" description="Helical" evidence="1">
    <location>
        <begin position="184"/>
        <end position="203"/>
    </location>
</feature>
<dbReference type="RefSeq" id="WP_064042204.1">
    <property type="nucleotide sequence ID" value="NZ_LUUJ01000117.1"/>
</dbReference>
<evidence type="ECO:0000313" key="3">
    <source>
        <dbReference type="EMBL" id="OAI11766.1"/>
    </source>
</evidence>
<dbReference type="PROSITE" id="PS00018">
    <property type="entry name" value="EF_HAND_1"/>
    <property type="match status" value="1"/>
</dbReference>
<feature type="transmembrane region" description="Helical" evidence="1">
    <location>
        <begin position="241"/>
        <end position="265"/>
    </location>
</feature>
<comment type="caution">
    <text evidence="3">The sequence shown here is derived from an EMBL/GenBank/DDBJ whole genome shotgun (WGS) entry which is preliminary data.</text>
</comment>
<evidence type="ECO:0008006" key="5">
    <source>
        <dbReference type="Google" id="ProtNLM"/>
    </source>
</evidence>
<organism evidence="3 4">
    <name type="scientific">Methylomonas koyamae</name>
    <dbReference type="NCBI Taxonomy" id="702114"/>
    <lineage>
        <taxon>Bacteria</taxon>
        <taxon>Pseudomonadati</taxon>
        <taxon>Pseudomonadota</taxon>
        <taxon>Gammaproteobacteria</taxon>
        <taxon>Methylococcales</taxon>
        <taxon>Methylococcaceae</taxon>
        <taxon>Methylomonas</taxon>
    </lineage>
</organism>
<feature type="transmembrane region" description="Helical" evidence="1">
    <location>
        <begin position="277"/>
        <end position="296"/>
    </location>
</feature>
<feature type="signal peptide" evidence="2">
    <location>
        <begin position="1"/>
        <end position="19"/>
    </location>
</feature>
<dbReference type="InterPro" id="IPR032809">
    <property type="entry name" value="Put_HupE_UreJ"/>
</dbReference>
<keyword evidence="1" id="KW-0812">Transmembrane</keyword>
<protein>
    <recommendedName>
        <fullName evidence="5">EF-hand domain-containing protein</fullName>
    </recommendedName>
</protein>
<keyword evidence="2" id="KW-0732">Signal</keyword>
<evidence type="ECO:0000313" key="4">
    <source>
        <dbReference type="Proteomes" id="UP000077857"/>
    </source>
</evidence>
<dbReference type="EMBL" id="LUUJ01000117">
    <property type="protein sequence ID" value="OAI11766.1"/>
    <property type="molecule type" value="Genomic_DNA"/>
</dbReference>
<dbReference type="Pfam" id="PF13795">
    <property type="entry name" value="HupE_UreJ_2"/>
    <property type="match status" value="1"/>
</dbReference>
<keyword evidence="1" id="KW-1133">Transmembrane helix</keyword>
<proteinExistence type="predicted"/>
<gene>
    <name evidence="3" type="ORF">A1507_19760</name>
</gene>
<keyword evidence="1" id="KW-0472">Membrane</keyword>
<feature type="chain" id="PRO_5008068689" description="EF-hand domain-containing protein" evidence="2">
    <location>
        <begin position="20"/>
        <end position="372"/>
    </location>
</feature>
<dbReference type="OrthoDB" id="9808870at2"/>
<evidence type="ECO:0000256" key="1">
    <source>
        <dbReference type="SAM" id="Phobius"/>
    </source>
</evidence>